<dbReference type="Proteomes" id="UP001217178">
    <property type="component" value="Unassembled WGS sequence"/>
</dbReference>
<feature type="compositionally biased region" description="Polar residues" evidence="1">
    <location>
        <begin position="137"/>
        <end position="146"/>
    </location>
</feature>
<feature type="region of interest" description="Disordered" evidence="1">
    <location>
        <begin position="324"/>
        <end position="369"/>
    </location>
</feature>
<evidence type="ECO:0000259" key="2">
    <source>
        <dbReference type="Pfam" id="PF05688"/>
    </source>
</evidence>
<proteinExistence type="predicted"/>
<feature type="domain" description="Bacterial Immunoglobulin-like 21" evidence="2">
    <location>
        <begin position="589"/>
        <end position="694"/>
    </location>
</feature>
<dbReference type="RefSeq" id="WP_273555511.1">
    <property type="nucleotide sequence ID" value="NZ_JAQRFI010000029.1"/>
</dbReference>
<accession>A0ABT5LGH8</accession>
<dbReference type="InterPro" id="IPR008541">
    <property type="entry name" value="InvE_AD"/>
</dbReference>
<dbReference type="EMBL" id="JAQRFI010000029">
    <property type="protein sequence ID" value="MDC9590215.1"/>
    <property type="molecule type" value="Genomic_DNA"/>
</dbReference>
<evidence type="ECO:0000256" key="1">
    <source>
        <dbReference type="SAM" id="MobiDB-lite"/>
    </source>
</evidence>
<feature type="compositionally biased region" description="Polar residues" evidence="1">
    <location>
        <begin position="262"/>
        <end position="271"/>
    </location>
</feature>
<dbReference type="Pfam" id="PF05689">
    <property type="entry name" value="InvE_AD"/>
    <property type="match status" value="1"/>
</dbReference>
<feature type="region of interest" description="Disordered" evidence="1">
    <location>
        <begin position="262"/>
        <end position="297"/>
    </location>
</feature>
<reference evidence="4 5" key="1">
    <citation type="submission" date="2023-02" db="EMBL/GenBank/DDBJ databases">
        <title>Entomopathogenic bacteria.</title>
        <authorList>
            <person name="Machado R.A."/>
        </authorList>
    </citation>
    <scope>NUCLEOTIDE SEQUENCE [LARGE SCALE GENOMIC DNA]</scope>
    <source>
        <strain evidence="4 5">XENO-10</strain>
    </source>
</reference>
<protein>
    <submittedName>
        <fullName evidence="4">DUF823 domain-containing adhesin</fullName>
    </submittedName>
</protein>
<sequence length="825" mass="88783">TTIDGTDRKQETVIEFDENKAPSISNLQLEGVLHVKGVLHALYQFDAKEGNATDRSFYVWGEKGSTAKRVVALADAAGTKEPIELAQKNGEGRVAAGATDKDKVKYTIESRDIGKVLEVSVLAANEANLRAKAPLTTDVSDPNANQGITGGNGKGGVADPNAKPQVKIVELTGKLTLPTTLTALYQFEPNGGDETDKSRYIWKVEGETPTATDWKGITNTSHGSQQGQVLVKLEENDKAAIAGKVIAISILPINGAGQDNQEGIATVTTSPDDPVNKTTGGGQDKDGKRTGTMVDPDAKPTIRGLILGGYLDVDKELTATYTFEANTGDPEDTSEYTWSRLDSGSDDKPTGSPHKIKGGQVKNGQVPPYQVQKDDVGKFIEIKVQARHKGQLLADQIIVVNSNQGEDAGNGNKDLSGAGDGEGRVIDPATGPQVSDLQLTLSGDGSALSATYNFNPGTGNTEDRTHYQWGTFLPGEENQTDIEIANAQRVAENQDHKQQPHRVPEFPLKPEHVGRLIGLSIQGRNGYSDINPNNDQGIGNTTSTDTGKFTKLTGVNQDGTMKGVADEFTVDVDKDKAKAKIDLVNNEPESIELTIKTQKDNKSIGGVPVTINLSAVSRYHNATETPTAKLEAQKGVLAIAQPHIYTGHTDENGDLVIKISDPNGKGVKTTLKVTAEGANGSLPAKDQDVIFTVITSPDMPVANYWGHMHDTIKFNGIKYYRTPLHNEYTGTKDEGGDLDNEDWAYYNSDVVKNVCSRNGKVLPTSNELVELGRHYAINQVHTRFGWPTEWSYYSSSLELVNLSAGKNNGEGNNVSHRFAACRDKN</sequence>
<feature type="region of interest" description="Disordered" evidence="1">
    <location>
        <begin position="136"/>
        <end position="160"/>
    </location>
</feature>
<feature type="domain" description="InvasinE Adhesion" evidence="3">
    <location>
        <begin position="697"/>
        <end position="797"/>
    </location>
</feature>
<dbReference type="InterPro" id="IPR008542">
    <property type="entry name" value="BIg21"/>
</dbReference>
<evidence type="ECO:0000313" key="4">
    <source>
        <dbReference type="EMBL" id="MDC9590215.1"/>
    </source>
</evidence>
<dbReference type="Pfam" id="PF05688">
    <property type="entry name" value="BIg21"/>
    <property type="match status" value="1"/>
</dbReference>
<gene>
    <name evidence="4" type="ORF">PSI23_13180</name>
</gene>
<organism evidence="4 5">
    <name type="scientific">Xenorhabdus yunnanensis</name>
    <dbReference type="NCBI Taxonomy" id="3025878"/>
    <lineage>
        <taxon>Bacteria</taxon>
        <taxon>Pseudomonadati</taxon>
        <taxon>Pseudomonadota</taxon>
        <taxon>Gammaproteobacteria</taxon>
        <taxon>Enterobacterales</taxon>
        <taxon>Morganellaceae</taxon>
        <taxon>Xenorhabdus</taxon>
    </lineage>
</organism>
<comment type="caution">
    <text evidence="4">The sequence shown here is derived from an EMBL/GenBank/DDBJ whole genome shotgun (WGS) entry which is preliminary data.</text>
</comment>
<evidence type="ECO:0000313" key="5">
    <source>
        <dbReference type="Proteomes" id="UP001217178"/>
    </source>
</evidence>
<evidence type="ECO:0000259" key="3">
    <source>
        <dbReference type="Pfam" id="PF05689"/>
    </source>
</evidence>
<keyword evidence="5" id="KW-1185">Reference proteome</keyword>
<feature type="region of interest" description="Disordered" evidence="1">
    <location>
        <begin position="403"/>
        <end position="432"/>
    </location>
</feature>
<feature type="non-terminal residue" evidence="4">
    <location>
        <position position="1"/>
    </location>
</feature>
<name>A0ABT5LGH8_9GAMM</name>